<evidence type="ECO:0000313" key="2">
    <source>
        <dbReference type="EMBL" id="KAJ6974142.1"/>
    </source>
</evidence>
<feature type="domain" description="Agenet" evidence="1">
    <location>
        <begin position="3"/>
        <end position="53"/>
    </location>
</feature>
<evidence type="ECO:0000259" key="1">
    <source>
        <dbReference type="SMART" id="SM00743"/>
    </source>
</evidence>
<proteinExistence type="predicted"/>
<keyword evidence="3" id="KW-1185">Reference proteome</keyword>
<accession>A0AAD6LVY2</accession>
<name>A0AAD6LVY2_9ROSI</name>
<dbReference type="EMBL" id="JAQIZT010000013">
    <property type="protein sequence ID" value="KAJ6974142.1"/>
    <property type="molecule type" value="Genomic_DNA"/>
</dbReference>
<reference evidence="2" key="1">
    <citation type="journal article" date="2023" name="Mol. Ecol. Resour.">
        <title>Chromosome-level genome assembly of a triploid poplar Populus alba 'Berolinensis'.</title>
        <authorList>
            <person name="Chen S."/>
            <person name="Yu Y."/>
            <person name="Wang X."/>
            <person name="Wang S."/>
            <person name="Zhang T."/>
            <person name="Zhou Y."/>
            <person name="He R."/>
            <person name="Meng N."/>
            <person name="Wang Y."/>
            <person name="Liu W."/>
            <person name="Liu Z."/>
            <person name="Liu J."/>
            <person name="Guo Q."/>
            <person name="Huang H."/>
            <person name="Sederoff R.R."/>
            <person name="Wang G."/>
            <person name="Qu G."/>
            <person name="Chen S."/>
        </authorList>
    </citation>
    <scope>NUCLEOTIDE SEQUENCE</scope>
    <source>
        <strain evidence="2">SC-2020</strain>
    </source>
</reference>
<dbReference type="SMART" id="SM00743">
    <property type="entry name" value="Agenet"/>
    <property type="match status" value="1"/>
</dbReference>
<dbReference type="PANTHER" id="PTHR31917:SF147">
    <property type="entry name" value="AGENET DOMAIN-CONTAINING PROTEIN"/>
    <property type="match status" value="1"/>
</dbReference>
<dbReference type="InterPro" id="IPR014002">
    <property type="entry name" value="Agenet_dom_plant"/>
</dbReference>
<organism evidence="2 3">
    <name type="scientific">Populus alba x Populus x berolinensis</name>
    <dbReference type="NCBI Taxonomy" id="444605"/>
    <lineage>
        <taxon>Eukaryota</taxon>
        <taxon>Viridiplantae</taxon>
        <taxon>Streptophyta</taxon>
        <taxon>Embryophyta</taxon>
        <taxon>Tracheophyta</taxon>
        <taxon>Spermatophyta</taxon>
        <taxon>Magnoliopsida</taxon>
        <taxon>eudicotyledons</taxon>
        <taxon>Gunneridae</taxon>
        <taxon>Pentapetalae</taxon>
        <taxon>rosids</taxon>
        <taxon>fabids</taxon>
        <taxon>Malpighiales</taxon>
        <taxon>Salicaceae</taxon>
        <taxon>Saliceae</taxon>
        <taxon>Populus</taxon>
    </lineage>
</organism>
<sequence length="87" mass="10106">MLEEVDALYNDVWWVGVVCEVNTFPQYVVSFKDTGRKLEFKHSDLRPHQDWINGKWVAPSHVFCLPWPRTGLGSFYMFTAVKVNAAE</sequence>
<comment type="caution">
    <text evidence="2">The sequence shown here is derived from an EMBL/GenBank/DDBJ whole genome shotgun (WGS) entry which is preliminary data.</text>
</comment>
<dbReference type="CDD" id="cd20406">
    <property type="entry name" value="Tudor_Agenet_AtDUF_rpt2_4"/>
    <property type="match status" value="1"/>
</dbReference>
<dbReference type="PANTHER" id="PTHR31917">
    <property type="entry name" value="AGENET DOMAIN-CONTAINING PROTEIN-RELATED"/>
    <property type="match status" value="1"/>
</dbReference>
<dbReference type="Proteomes" id="UP001164929">
    <property type="component" value="Chromosome 13"/>
</dbReference>
<gene>
    <name evidence="2" type="ORF">NC653_030271</name>
</gene>
<dbReference type="AlphaFoldDB" id="A0AAD6LVY2"/>
<evidence type="ECO:0000313" key="3">
    <source>
        <dbReference type="Proteomes" id="UP001164929"/>
    </source>
</evidence>
<protein>
    <recommendedName>
        <fullName evidence="1">Agenet domain-containing protein</fullName>
    </recommendedName>
</protein>